<reference evidence="7 8" key="1">
    <citation type="submission" date="2019-08" db="EMBL/GenBank/DDBJ databases">
        <title>Deep-cultivation of Planctomycetes and their phenomic and genomic characterization uncovers novel biology.</title>
        <authorList>
            <person name="Wiegand S."/>
            <person name="Jogler M."/>
            <person name="Boedeker C."/>
            <person name="Pinto D."/>
            <person name="Vollmers J."/>
            <person name="Rivas-Marin E."/>
            <person name="Kohn T."/>
            <person name="Peeters S.H."/>
            <person name="Heuer A."/>
            <person name="Rast P."/>
            <person name="Oberbeckmann S."/>
            <person name="Bunk B."/>
            <person name="Jeske O."/>
            <person name="Meyerdierks A."/>
            <person name="Storesund J.E."/>
            <person name="Kallscheuer N."/>
            <person name="Luecker S."/>
            <person name="Lage O.M."/>
            <person name="Pohl T."/>
            <person name="Merkel B.J."/>
            <person name="Hornburger P."/>
            <person name="Mueller R.-W."/>
            <person name="Bruemmer F."/>
            <person name="Labrenz M."/>
            <person name="Spormann A.M."/>
            <person name="Op den Camp H."/>
            <person name="Overmann J."/>
            <person name="Amann R."/>
            <person name="Jetten M.S.M."/>
            <person name="Mascher T."/>
            <person name="Medema M.H."/>
            <person name="Devos D.P."/>
            <person name="Kaster A.-K."/>
            <person name="Ovreas L."/>
            <person name="Rohde M."/>
            <person name="Galperin M.Y."/>
            <person name="Jogler C."/>
        </authorList>
    </citation>
    <scope>NUCLEOTIDE SEQUENCE [LARGE SCALE GENOMIC DNA]</scope>
    <source>
        <strain evidence="7 8">OJF2</strain>
    </source>
</reference>
<dbReference type="OrthoDB" id="334783at2"/>
<gene>
    <name evidence="7" type="ORF">OJF2_44590</name>
</gene>
<evidence type="ECO:0000256" key="1">
    <source>
        <dbReference type="ARBA" id="ARBA00010165"/>
    </source>
</evidence>
<keyword evidence="4 7" id="KW-0418">Kinase</keyword>
<dbReference type="PANTHER" id="PTHR34273:SF2">
    <property type="entry name" value="METHYLTHIORIBOSE KINASE"/>
    <property type="match status" value="1"/>
</dbReference>
<protein>
    <submittedName>
        <fullName evidence="7">Methylthioribose kinase</fullName>
    </submittedName>
</protein>
<dbReference type="AlphaFoldDB" id="A0A5B9W5H5"/>
<dbReference type="GO" id="GO:0016301">
    <property type="term" value="F:kinase activity"/>
    <property type="evidence" value="ECO:0007669"/>
    <property type="project" value="UniProtKB-KW"/>
</dbReference>
<evidence type="ECO:0000259" key="6">
    <source>
        <dbReference type="Pfam" id="PF01636"/>
    </source>
</evidence>
<name>A0A5B9W5H5_9BACT</name>
<keyword evidence="3" id="KW-0547">Nucleotide-binding</keyword>
<dbReference type="PANTHER" id="PTHR34273">
    <property type="entry name" value="METHYLTHIORIBOSE KINASE"/>
    <property type="match status" value="1"/>
</dbReference>
<dbReference type="RefSeq" id="WP_148595643.1">
    <property type="nucleotide sequence ID" value="NZ_CP042997.1"/>
</dbReference>
<dbReference type="InterPro" id="IPR011009">
    <property type="entry name" value="Kinase-like_dom_sf"/>
</dbReference>
<keyword evidence="5" id="KW-0067">ATP-binding</keyword>
<dbReference type="KEGG" id="agv:OJF2_44590"/>
<evidence type="ECO:0000256" key="4">
    <source>
        <dbReference type="ARBA" id="ARBA00022777"/>
    </source>
</evidence>
<evidence type="ECO:0000256" key="5">
    <source>
        <dbReference type="ARBA" id="ARBA00022840"/>
    </source>
</evidence>
<accession>A0A5B9W5H5</accession>
<evidence type="ECO:0000313" key="7">
    <source>
        <dbReference type="EMBL" id="QEH35902.1"/>
    </source>
</evidence>
<comment type="similarity">
    <text evidence="1">Belongs to the methylthioribose kinase family.</text>
</comment>
<dbReference type="GO" id="GO:0005524">
    <property type="term" value="F:ATP binding"/>
    <property type="evidence" value="ECO:0007669"/>
    <property type="project" value="UniProtKB-KW"/>
</dbReference>
<dbReference type="Pfam" id="PF01636">
    <property type="entry name" value="APH"/>
    <property type="match status" value="1"/>
</dbReference>
<dbReference type="Gene3D" id="3.30.200.20">
    <property type="entry name" value="Phosphorylase Kinase, domain 1"/>
    <property type="match status" value="1"/>
</dbReference>
<dbReference type="Gene3D" id="3.90.1200.10">
    <property type="match status" value="1"/>
</dbReference>
<feature type="domain" description="Aminoglycoside phosphotransferase" evidence="6">
    <location>
        <begin position="27"/>
        <end position="242"/>
    </location>
</feature>
<keyword evidence="8" id="KW-1185">Reference proteome</keyword>
<sequence length="363" mass="40168">MRELTEANAALYLRESGRVPDGVGLSVRELAGGVSNVVLRVDFDPAAGSPPIVIKQCRERLRVAMEWLAPLDRIWAERSALGLLATILPDGMVPAVLFEDRDEYLFAMSCAPDDSATWKSHLMAGRIDPEIARGLGETLAQIHILAPGRPALRGELADRSLFEKLRVDPYYRTIARRHPEVAPAIESLIAAMDDLPEEERTLVLGDYSPKNILVHARGVVLLDFECAHAGDASFDLGFFMSHLLLKAVRADLAHPGAGGPYLRLADDFWFAYFGRLDRDWWPNGPSSPPYGRRYEMGQAHLAACLLARIDGKSPVEYLDEEARGFVRDVAIEALRQDPRPFGGIRRLLKSRLEARRGTTHGGG</sequence>
<evidence type="ECO:0000256" key="3">
    <source>
        <dbReference type="ARBA" id="ARBA00022741"/>
    </source>
</evidence>
<dbReference type="EMBL" id="CP042997">
    <property type="protein sequence ID" value="QEH35902.1"/>
    <property type="molecule type" value="Genomic_DNA"/>
</dbReference>
<evidence type="ECO:0000313" key="8">
    <source>
        <dbReference type="Proteomes" id="UP000324233"/>
    </source>
</evidence>
<dbReference type="SUPFAM" id="SSF56112">
    <property type="entry name" value="Protein kinase-like (PK-like)"/>
    <property type="match status" value="1"/>
</dbReference>
<proteinExistence type="inferred from homology"/>
<evidence type="ECO:0000256" key="2">
    <source>
        <dbReference type="ARBA" id="ARBA00022679"/>
    </source>
</evidence>
<keyword evidence="2" id="KW-0808">Transferase</keyword>
<dbReference type="Proteomes" id="UP000324233">
    <property type="component" value="Chromosome"/>
</dbReference>
<dbReference type="InterPro" id="IPR002575">
    <property type="entry name" value="Aminoglycoside_PTrfase"/>
</dbReference>
<organism evidence="7 8">
    <name type="scientific">Aquisphaera giovannonii</name>
    <dbReference type="NCBI Taxonomy" id="406548"/>
    <lineage>
        <taxon>Bacteria</taxon>
        <taxon>Pseudomonadati</taxon>
        <taxon>Planctomycetota</taxon>
        <taxon>Planctomycetia</taxon>
        <taxon>Isosphaerales</taxon>
        <taxon>Isosphaeraceae</taxon>
        <taxon>Aquisphaera</taxon>
    </lineage>
</organism>